<dbReference type="EMBL" id="MFPV01000016">
    <property type="protein sequence ID" value="OGH62245.1"/>
    <property type="molecule type" value="Genomic_DNA"/>
</dbReference>
<evidence type="ECO:0000259" key="1">
    <source>
        <dbReference type="Pfam" id="PF21956"/>
    </source>
</evidence>
<dbReference type="InterPro" id="IPR053830">
    <property type="entry name" value="DUF6922"/>
</dbReference>
<feature type="domain" description="DUF6922" evidence="1">
    <location>
        <begin position="14"/>
        <end position="62"/>
    </location>
</feature>
<dbReference type="AlphaFoldDB" id="A0A1F6LSE2"/>
<reference evidence="2 3" key="1">
    <citation type="journal article" date="2016" name="Nat. Commun.">
        <title>Thousands of microbial genomes shed light on interconnected biogeochemical processes in an aquifer system.</title>
        <authorList>
            <person name="Anantharaman K."/>
            <person name="Brown C.T."/>
            <person name="Hug L.A."/>
            <person name="Sharon I."/>
            <person name="Castelle C.J."/>
            <person name="Probst A.J."/>
            <person name="Thomas B.C."/>
            <person name="Singh A."/>
            <person name="Wilkins M.J."/>
            <person name="Karaoz U."/>
            <person name="Brodie E.L."/>
            <person name="Williams K.H."/>
            <person name="Hubbard S.S."/>
            <person name="Banfield J.F."/>
        </authorList>
    </citation>
    <scope>NUCLEOTIDE SEQUENCE [LARGE SCALE GENOMIC DNA]</scope>
</reference>
<organism evidence="2 3">
    <name type="scientific">Candidatus Magasanikbacteria bacterium RIFCSPHIGHO2_01_FULL_50_8</name>
    <dbReference type="NCBI Taxonomy" id="1798674"/>
    <lineage>
        <taxon>Bacteria</taxon>
        <taxon>Candidatus Magasanikiibacteriota</taxon>
    </lineage>
</organism>
<proteinExistence type="predicted"/>
<dbReference type="Proteomes" id="UP000176329">
    <property type="component" value="Unassembled WGS sequence"/>
</dbReference>
<name>A0A1F6LSE2_9BACT</name>
<comment type="caution">
    <text evidence="2">The sequence shown here is derived from an EMBL/GenBank/DDBJ whole genome shotgun (WGS) entry which is preliminary data.</text>
</comment>
<accession>A0A1F6LSE2</accession>
<evidence type="ECO:0000313" key="3">
    <source>
        <dbReference type="Proteomes" id="UP000176329"/>
    </source>
</evidence>
<dbReference type="Pfam" id="PF21956">
    <property type="entry name" value="DUF6922"/>
    <property type="match status" value="1"/>
</dbReference>
<gene>
    <name evidence="2" type="ORF">A2848_02125</name>
</gene>
<protein>
    <recommendedName>
        <fullName evidence="1">DUF6922 domain-containing protein</fullName>
    </recommendedName>
</protein>
<sequence length="79" mass="9118">MKSATTIPKSLIPVLWDVPQPHKIDIKKYQNFIIARVAEKGLWTDVQWLKKTYGVAAIRRVVARSRNVGAKTKNFWKLV</sequence>
<evidence type="ECO:0000313" key="2">
    <source>
        <dbReference type="EMBL" id="OGH62245.1"/>
    </source>
</evidence>